<organism evidence="1 2">
    <name type="scientific">Hymenolepis diminuta</name>
    <name type="common">Rat tapeworm</name>
    <dbReference type="NCBI Taxonomy" id="6216"/>
    <lineage>
        <taxon>Eukaryota</taxon>
        <taxon>Metazoa</taxon>
        <taxon>Spiralia</taxon>
        <taxon>Lophotrochozoa</taxon>
        <taxon>Platyhelminthes</taxon>
        <taxon>Cestoda</taxon>
        <taxon>Eucestoda</taxon>
        <taxon>Cyclophyllidea</taxon>
        <taxon>Hymenolepididae</taxon>
        <taxon>Hymenolepis</taxon>
    </lineage>
</organism>
<reference evidence="1 2" key="1">
    <citation type="submission" date="2019-07" db="EMBL/GenBank/DDBJ databases">
        <authorList>
            <person name="Jastrzebski P J."/>
            <person name="Paukszto L."/>
            <person name="Jastrzebski P J."/>
        </authorList>
    </citation>
    <scope>NUCLEOTIDE SEQUENCE [LARGE SCALE GENOMIC DNA]</scope>
    <source>
        <strain evidence="1 2">WMS-il1</strain>
    </source>
</reference>
<dbReference type="AlphaFoldDB" id="A0A564YSA1"/>
<dbReference type="Proteomes" id="UP000321570">
    <property type="component" value="Unassembled WGS sequence"/>
</dbReference>
<protein>
    <submittedName>
        <fullName evidence="1">Uncharacterized protein</fullName>
    </submittedName>
</protein>
<proteinExistence type="predicted"/>
<sequence>MSSRASSSKLRTKIAFQNTYMAVGTHRLAPVNRIFLLCLLILLLPQIALTLLGSLYCDSQQKALPQLVSQVELGDRTPLCSAATCHPSQRNQRHSTGTVMGEMSSCTQGGMSTYQW</sequence>
<evidence type="ECO:0000313" key="1">
    <source>
        <dbReference type="EMBL" id="VUZ49869.1"/>
    </source>
</evidence>
<name>A0A564YSA1_HYMDI</name>
<gene>
    <name evidence="1" type="ORF">WMSIL1_LOCUS8532</name>
</gene>
<evidence type="ECO:0000313" key="2">
    <source>
        <dbReference type="Proteomes" id="UP000321570"/>
    </source>
</evidence>
<dbReference type="EMBL" id="CABIJS010000333">
    <property type="protein sequence ID" value="VUZ49869.1"/>
    <property type="molecule type" value="Genomic_DNA"/>
</dbReference>
<keyword evidence="2" id="KW-1185">Reference proteome</keyword>
<accession>A0A564YSA1</accession>